<reference evidence="1 2" key="1">
    <citation type="journal article" date="2006" name="Science">
        <title>Phytophthora genome sequences uncover evolutionary origins and mechanisms of pathogenesis.</title>
        <authorList>
            <person name="Tyler B.M."/>
            <person name="Tripathy S."/>
            <person name="Zhang X."/>
            <person name="Dehal P."/>
            <person name="Jiang R.H."/>
            <person name="Aerts A."/>
            <person name="Arredondo F.D."/>
            <person name="Baxter L."/>
            <person name="Bensasson D."/>
            <person name="Beynon J.L."/>
            <person name="Chapman J."/>
            <person name="Damasceno C.M."/>
            <person name="Dorrance A.E."/>
            <person name="Dou D."/>
            <person name="Dickerman A.W."/>
            <person name="Dubchak I.L."/>
            <person name="Garbelotto M."/>
            <person name="Gijzen M."/>
            <person name="Gordon S.G."/>
            <person name="Govers F."/>
            <person name="Grunwald N.J."/>
            <person name="Huang W."/>
            <person name="Ivors K.L."/>
            <person name="Jones R.W."/>
            <person name="Kamoun S."/>
            <person name="Krampis K."/>
            <person name="Lamour K.H."/>
            <person name="Lee M.K."/>
            <person name="McDonald W.H."/>
            <person name="Medina M."/>
            <person name="Meijer H.J."/>
            <person name="Nordberg E.K."/>
            <person name="Maclean D.J."/>
            <person name="Ospina-Giraldo M.D."/>
            <person name="Morris P.F."/>
            <person name="Phuntumart V."/>
            <person name="Putnam N.H."/>
            <person name="Rash S."/>
            <person name="Rose J.K."/>
            <person name="Sakihama Y."/>
            <person name="Salamov A.A."/>
            <person name="Savidor A."/>
            <person name="Scheuring C.F."/>
            <person name="Smith B.M."/>
            <person name="Sobral B.W."/>
            <person name="Terry A."/>
            <person name="Torto-Alalibo T.A."/>
            <person name="Win J."/>
            <person name="Xu Z."/>
            <person name="Zhang H."/>
            <person name="Grigoriev I.V."/>
            <person name="Rokhsar D.S."/>
            <person name="Boore J.L."/>
        </authorList>
    </citation>
    <scope>NUCLEOTIDE SEQUENCE [LARGE SCALE GENOMIC DNA]</scope>
    <source>
        <strain evidence="1 2">P6497</strain>
    </source>
</reference>
<dbReference type="OMA" id="WATKYVF"/>
<evidence type="ECO:0000313" key="2">
    <source>
        <dbReference type="Proteomes" id="UP000002640"/>
    </source>
</evidence>
<proteinExistence type="predicted"/>
<dbReference type="Proteomes" id="UP000002640">
    <property type="component" value="Unassembled WGS sequence"/>
</dbReference>
<dbReference type="EMBL" id="JH159164">
    <property type="protein sequence ID" value="EGZ06200.1"/>
    <property type="molecule type" value="Genomic_DNA"/>
</dbReference>
<name>G5ADE7_PHYSP</name>
<accession>G5ADE7</accession>
<dbReference type="RefSeq" id="XP_009538097.1">
    <property type="nucleotide sequence ID" value="XM_009539802.1"/>
</dbReference>
<dbReference type="InParanoid" id="G5ADE7"/>
<organism evidence="1 2">
    <name type="scientific">Phytophthora sojae (strain P6497)</name>
    <name type="common">Soybean stem and root rot agent</name>
    <name type="synonym">Phytophthora megasperma f. sp. glycines</name>
    <dbReference type="NCBI Taxonomy" id="1094619"/>
    <lineage>
        <taxon>Eukaryota</taxon>
        <taxon>Sar</taxon>
        <taxon>Stramenopiles</taxon>
        <taxon>Oomycota</taxon>
        <taxon>Peronosporomycetes</taxon>
        <taxon>Peronosporales</taxon>
        <taxon>Peronosporaceae</taxon>
        <taxon>Phytophthora</taxon>
    </lineage>
</organism>
<evidence type="ECO:0000313" key="1">
    <source>
        <dbReference type="EMBL" id="EGZ06200.1"/>
    </source>
</evidence>
<dbReference type="GeneID" id="20652789"/>
<gene>
    <name evidence="1" type="ORF">PHYSODRAFT_445826</name>
</gene>
<protein>
    <submittedName>
        <fullName evidence="1">Uncharacterized protein</fullName>
    </submittedName>
</protein>
<dbReference type="AlphaFoldDB" id="G5ADE7"/>
<sequence>MDTQRDIAVEGDTAFAPPPAASYRYVIELKSSKLSIWLEDRTSKKQWYAGDMAKSDYVSTANAIPDATVTDYLKCFQDTLDSDLDGSSDVQRKLYPLTGGGLRLELIVTIRVLRSTWLAKY</sequence>
<dbReference type="KEGG" id="psoj:PHYSODRAFT_445826"/>
<feature type="non-terminal residue" evidence="1">
    <location>
        <position position="121"/>
    </location>
</feature>
<keyword evidence="2" id="KW-1185">Reference proteome</keyword>